<keyword evidence="5" id="KW-0472">Membrane</keyword>
<dbReference type="PROSITE" id="PS50109">
    <property type="entry name" value="HIS_KIN"/>
    <property type="match status" value="1"/>
</dbReference>
<dbReference type="InterPro" id="IPR052386">
    <property type="entry name" value="GPSM"/>
</dbReference>
<name>A0ABW3I019_9FLAO</name>
<feature type="repeat" description="TPR" evidence="4">
    <location>
        <begin position="141"/>
        <end position="174"/>
    </location>
</feature>
<dbReference type="PANTHER" id="PTHR45954">
    <property type="entry name" value="LD33695P"/>
    <property type="match status" value="1"/>
</dbReference>
<dbReference type="EMBL" id="JBHTJM010000005">
    <property type="protein sequence ID" value="MFD0963138.1"/>
    <property type="molecule type" value="Genomic_DNA"/>
</dbReference>
<evidence type="ECO:0000256" key="4">
    <source>
        <dbReference type="PROSITE-ProRule" id="PRU00339"/>
    </source>
</evidence>
<keyword evidence="2" id="KW-0963">Cytoplasm</keyword>
<dbReference type="PROSITE" id="PS50005">
    <property type="entry name" value="TPR"/>
    <property type="match status" value="6"/>
</dbReference>
<dbReference type="SMART" id="SM00387">
    <property type="entry name" value="HATPase_c"/>
    <property type="match status" value="1"/>
</dbReference>
<evidence type="ECO:0000256" key="2">
    <source>
        <dbReference type="ARBA" id="ARBA00022490"/>
    </source>
</evidence>
<dbReference type="SUPFAM" id="SSF48452">
    <property type="entry name" value="TPR-like"/>
    <property type="match status" value="2"/>
</dbReference>
<feature type="repeat" description="TPR" evidence="4">
    <location>
        <begin position="101"/>
        <end position="134"/>
    </location>
</feature>
<dbReference type="Gene3D" id="1.25.40.10">
    <property type="entry name" value="Tetratricopeptide repeat domain"/>
    <property type="match status" value="2"/>
</dbReference>
<dbReference type="InterPro" id="IPR036890">
    <property type="entry name" value="HATPase_C_sf"/>
</dbReference>
<dbReference type="Pfam" id="PF13424">
    <property type="entry name" value="TPR_12"/>
    <property type="match status" value="3"/>
</dbReference>
<dbReference type="SUPFAM" id="SSF55874">
    <property type="entry name" value="ATPase domain of HSP90 chaperone/DNA topoisomerase II/histidine kinase"/>
    <property type="match status" value="1"/>
</dbReference>
<dbReference type="Gene3D" id="3.30.565.10">
    <property type="entry name" value="Histidine kinase-like ATPase, C-terminal domain"/>
    <property type="match status" value="1"/>
</dbReference>
<dbReference type="InterPro" id="IPR011495">
    <property type="entry name" value="Sig_transdc_His_kin_sub2_dim/P"/>
</dbReference>
<feature type="domain" description="Histidine kinase" evidence="6">
    <location>
        <begin position="504"/>
        <end position="694"/>
    </location>
</feature>
<evidence type="ECO:0000256" key="1">
    <source>
        <dbReference type="ARBA" id="ARBA00004496"/>
    </source>
</evidence>
<dbReference type="InterPro" id="IPR003594">
    <property type="entry name" value="HATPase_dom"/>
</dbReference>
<feature type="repeat" description="TPR" evidence="4">
    <location>
        <begin position="261"/>
        <end position="294"/>
    </location>
</feature>
<keyword evidence="5" id="KW-0812">Transmembrane</keyword>
<proteinExistence type="predicted"/>
<evidence type="ECO:0000259" key="6">
    <source>
        <dbReference type="PROSITE" id="PS50109"/>
    </source>
</evidence>
<dbReference type="PANTHER" id="PTHR45954:SF1">
    <property type="entry name" value="LD33695P"/>
    <property type="match status" value="1"/>
</dbReference>
<accession>A0ABW3I019</accession>
<reference evidence="8" key="1">
    <citation type="journal article" date="2019" name="Int. J. Syst. Evol. Microbiol.">
        <title>The Global Catalogue of Microorganisms (GCM) 10K type strain sequencing project: providing services to taxonomists for standard genome sequencing and annotation.</title>
        <authorList>
            <consortium name="The Broad Institute Genomics Platform"/>
            <consortium name="The Broad Institute Genome Sequencing Center for Infectious Disease"/>
            <person name="Wu L."/>
            <person name="Ma J."/>
        </authorList>
    </citation>
    <scope>NUCLEOTIDE SEQUENCE [LARGE SCALE GENOMIC DNA]</scope>
    <source>
        <strain evidence="8">CCUG 62114</strain>
    </source>
</reference>
<dbReference type="Pfam" id="PF13374">
    <property type="entry name" value="TPR_10"/>
    <property type="match status" value="1"/>
</dbReference>
<evidence type="ECO:0000256" key="5">
    <source>
        <dbReference type="SAM" id="Phobius"/>
    </source>
</evidence>
<comment type="subcellular location">
    <subcellularLocation>
        <location evidence="1">Cytoplasm</location>
    </subcellularLocation>
</comment>
<keyword evidence="3" id="KW-0677">Repeat</keyword>
<dbReference type="InterPro" id="IPR011990">
    <property type="entry name" value="TPR-like_helical_dom_sf"/>
</dbReference>
<dbReference type="SMART" id="SM00028">
    <property type="entry name" value="TPR"/>
    <property type="match status" value="7"/>
</dbReference>
<feature type="transmembrane region" description="Helical" evidence="5">
    <location>
        <begin position="459"/>
        <end position="478"/>
    </location>
</feature>
<dbReference type="Pfam" id="PF02518">
    <property type="entry name" value="HATPase_c"/>
    <property type="match status" value="1"/>
</dbReference>
<sequence>MTIKQKIHISFFIFLCFCGKILFAQFSEDQNRKIDSLNELIKNAKHDTILANSYVELADLLYLSNIDTLEYLSEKSISIAKKNLSLNLSDKEENSFLRALSLSNNNLGYVSYIKGNYSKALEYYEISLNLDRDIGDEEGVATSFTNIGSVYLIKGNSPKALEYYKKGLAITEKIGDDKSIAASLNNIGYIYKTQGSVKEGLEYYHRSLRLHEKLNDKNGIAVLRTNIGSIYQEQGEAKKALEYYNESLKIHQEIGNKIGVAYSLNSLGQVCLDQGDLEKSLDYYQKSLKLREEIGQKNEIAVSLGNIGFVYEGLNNFEKSLDYYQKSLEISKEVGDKKEISRSLSNIARIYFEQGKLRTAKAMAQQSLELAQDLGFPESIMFPSNLLTKIYQKENNWRDAFKMKDLYNSMRDSIYNKETEKEAIRQESKYEIEKKEQKILLLSTKNELQEVKLDRNRKTITFVSILSGILLILIILAYRNNQKKKIINALLTQQNKEKNAMLKEIHHRVKNNLQVVNTLLKLQSREIDDENIVSMFTEAQNRVVSMALLHEKMYRSDDLQYIDVQDHITLLVDDLLKTYVVKKDIQLDIKISDVVVGIRTLVPLGLIINEIITNSLKHAFNNRDQGKITVDLKKLENENFEMIIGDDGEGTTEKVKSEGLGKRLIRTFTKQLKGTIEQLEQPGTVFKIVFEKID</sequence>
<feature type="repeat" description="TPR" evidence="4">
    <location>
        <begin position="181"/>
        <end position="214"/>
    </location>
</feature>
<keyword evidence="5" id="KW-1133">Transmembrane helix</keyword>
<dbReference type="RefSeq" id="WP_377713945.1">
    <property type="nucleotide sequence ID" value="NZ_JBHTJM010000005.1"/>
</dbReference>
<dbReference type="Proteomes" id="UP001596997">
    <property type="component" value="Unassembled WGS sequence"/>
</dbReference>
<dbReference type="Gene3D" id="3.30.450.20">
    <property type="entry name" value="PAS domain"/>
    <property type="match status" value="1"/>
</dbReference>
<protein>
    <submittedName>
        <fullName evidence="7">Tetratricopeptide repeat protein</fullName>
    </submittedName>
</protein>
<evidence type="ECO:0000313" key="8">
    <source>
        <dbReference type="Proteomes" id="UP001596997"/>
    </source>
</evidence>
<dbReference type="Pfam" id="PF07568">
    <property type="entry name" value="HisKA_2"/>
    <property type="match status" value="1"/>
</dbReference>
<feature type="repeat" description="TPR" evidence="4">
    <location>
        <begin position="301"/>
        <end position="334"/>
    </location>
</feature>
<dbReference type="InterPro" id="IPR019734">
    <property type="entry name" value="TPR_rpt"/>
</dbReference>
<keyword evidence="8" id="KW-1185">Reference proteome</keyword>
<evidence type="ECO:0000313" key="7">
    <source>
        <dbReference type="EMBL" id="MFD0963138.1"/>
    </source>
</evidence>
<dbReference type="InterPro" id="IPR005467">
    <property type="entry name" value="His_kinase_dom"/>
</dbReference>
<gene>
    <name evidence="7" type="ORF">ACFQ1O_03860</name>
</gene>
<keyword evidence="4" id="KW-0802">TPR repeat</keyword>
<evidence type="ECO:0000256" key="3">
    <source>
        <dbReference type="ARBA" id="ARBA00022737"/>
    </source>
</evidence>
<comment type="caution">
    <text evidence="7">The sequence shown here is derived from an EMBL/GenBank/DDBJ whole genome shotgun (WGS) entry which is preliminary data.</text>
</comment>
<organism evidence="7 8">
    <name type="scientific">Pseudofulvibacter geojedonensis</name>
    <dbReference type="NCBI Taxonomy" id="1123758"/>
    <lineage>
        <taxon>Bacteria</taxon>
        <taxon>Pseudomonadati</taxon>
        <taxon>Bacteroidota</taxon>
        <taxon>Flavobacteriia</taxon>
        <taxon>Flavobacteriales</taxon>
        <taxon>Flavobacteriaceae</taxon>
        <taxon>Pseudofulvibacter</taxon>
    </lineage>
</organism>
<feature type="repeat" description="TPR" evidence="4">
    <location>
        <begin position="221"/>
        <end position="254"/>
    </location>
</feature>